<evidence type="ECO:0000256" key="4">
    <source>
        <dbReference type="ARBA" id="ARBA00023121"/>
    </source>
</evidence>
<dbReference type="GO" id="GO:0005886">
    <property type="term" value="C:plasma membrane"/>
    <property type="evidence" value="ECO:0007669"/>
    <property type="project" value="TreeGrafter"/>
</dbReference>
<comment type="similarity">
    <text evidence="1">Belongs to the OSBP family.</text>
</comment>
<dbReference type="GO" id="GO:0097038">
    <property type="term" value="C:perinuclear endoplasmic reticulum"/>
    <property type="evidence" value="ECO:0007669"/>
    <property type="project" value="TreeGrafter"/>
</dbReference>
<dbReference type="InterPro" id="IPR037239">
    <property type="entry name" value="OSBP_sf"/>
</dbReference>
<keyword evidence="3" id="KW-0445">Lipid transport</keyword>
<dbReference type="GO" id="GO:0035621">
    <property type="term" value="P:ER to Golgi ceramide transport"/>
    <property type="evidence" value="ECO:0007669"/>
    <property type="project" value="TreeGrafter"/>
</dbReference>
<feature type="compositionally biased region" description="Pro residues" evidence="5">
    <location>
        <begin position="976"/>
        <end position="986"/>
    </location>
</feature>
<feature type="region of interest" description="Disordered" evidence="5">
    <location>
        <begin position="358"/>
        <end position="459"/>
    </location>
</feature>
<sequence>MEQLQIHSRSYIVRWINVNAGESISWSLQPHKKGLNFGIFKHPGGKGAANNLPTSATLDVPPTPSEQGFKERRNSTAKENDVSAVVDKLQGVGLKCVSWKGKCEADLVSMGRYEVQDGEGGMYGLVFDNTFSKTVAKTATFVLMTHPTTAPPKSGAQLRYSNAQAATSSTSVGRSPSLRPRTASNESLIQDARSIPSIKIPRRESATSVASGFYTGTMHKKRRKKNQGYARRFFSLDFTSSTLSYYRNSHASALRGSVPLSLAAIGVDEKRKEFSIDSGAEVWHLRLRNKKDFEAWRRALERATSSPVGLPSPVGPRSSKSLEEGQTPVFSDPLADRDWLRVEQLVGRVSGTRDAVRRLAQDTDPKYTTTNSQQPSSSPGASPVEANPFFQDVPDKEGQKLPFWKRKPSSGNTSTESRASLLRRSFSAQSTVPAQTVPNGPTSPALSIPKIRAPSTNGVSEDIHERCMALLRDLDATVSEFSSLLTESKARRRLPISKTASRMSMESSASADDFFDAAEAPDAAPQMISIRNSDELASERDDFFSDTESVASSTTEPSGFLEHSSTLPGTLFPSLPKTPLPSTIPKVSPRIAIPPPRQPPPSIVSFLRKNAGKDLSTVAMPVTANEPLSLLQRLAEPLENVSLLSLAASASTSTERLLYVTAFAIGTLAANRVKERAVRKPFNPMLGETYELVRPVPGTKGTYRFVAEKIQHHPVRMAWQADDVAGKWSVAQTPRPVQKFWGKSVEVNTEGRMRVVVSPGQEKGKEERYSWAQPTAYLRNVIAGEKYVEPTGSLTVVNETEGGKAIATFKASGMFSGRSEEVTVVVYGPDGEQTGAGLVGTWTKELKRTDTDEVIWKAADVVKDAGKNWGFSIFAASLNEMTGIEEQKVPPTDSRLRPDQQALEKGELDAAEGLKARLEERQRGRRKVMEAHGRAHEPVWFQKVDDEGDEEVWRLKSGKEGYWERREKGDWKGLPVSPPPSPPSPCPSSRSSTWCALLLQPFKQPPPHLLPVPTPRHSPNLDPPVHMREQIPPARRLPLDLILDFGQIHLGDDEIGPAREVFIVGAEGLGGGGEVDVAVREVDAGAGEVARGFPGGVEGGGEDFEGFAWVVGAGHGWGEAFEHVYVVGVLTSVYVITACESVCLVDRDTHASCPLDLQPPDPGTPLTCIDNAARTSARS</sequence>
<dbReference type="PANTHER" id="PTHR10972">
    <property type="entry name" value="OXYSTEROL-BINDING PROTEIN-RELATED"/>
    <property type="match status" value="1"/>
</dbReference>
<proteinExistence type="inferred from homology"/>
<dbReference type="GO" id="GO:0032541">
    <property type="term" value="C:cortical endoplasmic reticulum"/>
    <property type="evidence" value="ECO:0007669"/>
    <property type="project" value="TreeGrafter"/>
</dbReference>
<dbReference type="Gene3D" id="3.30.70.3490">
    <property type="match status" value="1"/>
</dbReference>
<feature type="region of interest" description="Disordered" evidence="5">
    <location>
        <begin position="969"/>
        <end position="990"/>
    </location>
</feature>
<dbReference type="SUPFAM" id="SSF101576">
    <property type="entry name" value="Supernatant protein factor (SPF), C-terminal domain"/>
    <property type="match status" value="1"/>
</dbReference>
<organism evidence="7 8">
    <name type="scientific">Elsinoe ampelina</name>
    <dbReference type="NCBI Taxonomy" id="302913"/>
    <lineage>
        <taxon>Eukaryota</taxon>
        <taxon>Fungi</taxon>
        <taxon>Dikarya</taxon>
        <taxon>Ascomycota</taxon>
        <taxon>Pezizomycotina</taxon>
        <taxon>Dothideomycetes</taxon>
        <taxon>Dothideomycetidae</taxon>
        <taxon>Myriangiales</taxon>
        <taxon>Elsinoaceae</taxon>
        <taxon>Elsinoe</taxon>
    </lineage>
</organism>
<feature type="compositionally biased region" description="Low complexity" evidence="5">
    <location>
        <begin position="417"/>
        <end position="430"/>
    </location>
</feature>
<dbReference type="SMART" id="SM00233">
    <property type="entry name" value="PH"/>
    <property type="match status" value="1"/>
</dbReference>
<dbReference type="GO" id="GO:0034727">
    <property type="term" value="P:piecemeal microautophagy of the nucleus"/>
    <property type="evidence" value="ECO:0007669"/>
    <property type="project" value="TreeGrafter"/>
</dbReference>
<dbReference type="FunFam" id="2.40.160.120:FF:000001">
    <property type="entry name" value="Oxysterol-binding protein"/>
    <property type="match status" value="1"/>
</dbReference>
<protein>
    <submittedName>
        <fullName evidence="7">Oxysterol-binding protein-domain-containing protein</fullName>
    </submittedName>
</protein>
<dbReference type="CDD" id="cd13289">
    <property type="entry name" value="PH_Osh3p_yeast"/>
    <property type="match status" value="1"/>
</dbReference>
<keyword evidence="2" id="KW-0813">Transport</keyword>
<dbReference type="GO" id="GO:0120009">
    <property type="term" value="P:intermembrane lipid transfer"/>
    <property type="evidence" value="ECO:0007669"/>
    <property type="project" value="UniProtKB-ARBA"/>
</dbReference>
<dbReference type="GO" id="GO:0006897">
    <property type="term" value="P:endocytosis"/>
    <property type="evidence" value="ECO:0007669"/>
    <property type="project" value="TreeGrafter"/>
</dbReference>
<dbReference type="SUPFAM" id="SSF50729">
    <property type="entry name" value="PH domain-like"/>
    <property type="match status" value="1"/>
</dbReference>
<feature type="compositionally biased region" description="Polar residues" evidence="5">
    <location>
        <begin position="546"/>
        <end position="565"/>
    </location>
</feature>
<dbReference type="FunFam" id="2.30.29.30:FF:000369">
    <property type="entry name" value="Oxysterol binding protein"/>
    <property type="match status" value="1"/>
</dbReference>
<evidence type="ECO:0000256" key="2">
    <source>
        <dbReference type="ARBA" id="ARBA00022448"/>
    </source>
</evidence>
<evidence type="ECO:0000313" key="8">
    <source>
        <dbReference type="Proteomes" id="UP000799538"/>
    </source>
</evidence>
<gene>
    <name evidence="7" type="ORF">BDZ85DRAFT_295258</name>
</gene>
<dbReference type="PANTHER" id="PTHR10972:SF203">
    <property type="entry name" value="OXYSTEROL-BINDING PROTEIN HOMOLOG 3"/>
    <property type="match status" value="1"/>
</dbReference>
<evidence type="ECO:0000313" key="7">
    <source>
        <dbReference type="EMBL" id="KAF2224160.1"/>
    </source>
</evidence>
<dbReference type="EMBL" id="ML992505">
    <property type="protein sequence ID" value="KAF2224160.1"/>
    <property type="molecule type" value="Genomic_DNA"/>
</dbReference>
<dbReference type="InterPro" id="IPR011993">
    <property type="entry name" value="PH-like_dom_sf"/>
</dbReference>
<dbReference type="AlphaFoldDB" id="A0A6A6GFF4"/>
<evidence type="ECO:0000256" key="5">
    <source>
        <dbReference type="SAM" id="MobiDB-lite"/>
    </source>
</evidence>
<dbReference type="GO" id="GO:0005829">
    <property type="term" value="C:cytosol"/>
    <property type="evidence" value="ECO:0007669"/>
    <property type="project" value="TreeGrafter"/>
</dbReference>
<dbReference type="Gene3D" id="2.40.160.120">
    <property type="match status" value="1"/>
</dbReference>
<feature type="compositionally biased region" description="Polar residues" evidence="5">
    <location>
        <begin position="431"/>
        <end position="445"/>
    </location>
</feature>
<dbReference type="GO" id="GO:0032934">
    <property type="term" value="F:sterol binding"/>
    <property type="evidence" value="ECO:0007669"/>
    <property type="project" value="TreeGrafter"/>
</dbReference>
<dbReference type="Gene3D" id="2.30.29.30">
    <property type="entry name" value="Pleckstrin-homology domain (PH domain)/Phosphotyrosine-binding domain (PTB)"/>
    <property type="match status" value="1"/>
</dbReference>
<dbReference type="PROSITE" id="PS50003">
    <property type="entry name" value="PH_DOMAIN"/>
    <property type="match status" value="1"/>
</dbReference>
<feature type="region of interest" description="Disordered" evidence="5">
    <location>
        <begin position="304"/>
        <end position="330"/>
    </location>
</feature>
<reference evidence="8" key="1">
    <citation type="journal article" date="2020" name="Stud. Mycol.">
        <title>101 Dothideomycetes genomes: A test case for predicting lifestyles and emergence of pathogens.</title>
        <authorList>
            <person name="Haridas S."/>
            <person name="Albert R."/>
            <person name="Binder M."/>
            <person name="Bloem J."/>
            <person name="LaButti K."/>
            <person name="Salamov A."/>
            <person name="Andreopoulos B."/>
            <person name="Baker S."/>
            <person name="Barry K."/>
            <person name="Bills G."/>
            <person name="Bluhm B."/>
            <person name="Cannon C."/>
            <person name="Castanera R."/>
            <person name="Culley D."/>
            <person name="Daum C."/>
            <person name="Ezra D."/>
            <person name="Gonzalez J."/>
            <person name="Henrissat B."/>
            <person name="Kuo A."/>
            <person name="Liang C."/>
            <person name="Lipzen A."/>
            <person name="Lutzoni F."/>
            <person name="Magnuson J."/>
            <person name="Mondo S."/>
            <person name="Nolan M."/>
            <person name="Ohm R."/>
            <person name="Pangilinan J."/>
            <person name="Park H.-J."/>
            <person name="Ramirez L."/>
            <person name="Alfaro M."/>
            <person name="Sun H."/>
            <person name="Tritt A."/>
            <person name="Yoshinaga Y."/>
            <person name="Zwiers L.-H."/>
            <person name="Turgeon B."/>
            <person name="Goodwin S."/>
            <person name="Spatafora J."/>
            <person name="Crous P."/>
            <person name="Grigoriev I."/>
        </authorList>
    </citation>
    <scope>NUCLEOTIDE SEQUENCE [LARGE SCALE GENOMIC DNA]</scope>
    <source>
        <strain evidence="8">CECT 20119</strain>
    </source>
</reference>
<dbReference type="Pfam" id="PF01237">
    <property type="entry name" value="Oxysterol_BP"/>
    <property type="match status" value="1"/>
</dbReference>
<feature type="domain" description="PH" evidence="6">
    <location>
        <begin position="211"/>
        <end position="305"/>
    </location>
</feature>
<dbReference type="Proteomes" id="UP000799538">
    <property type="component" value="Unassembled WGS sequence"/>
</dbReference>
<dbReference type="InterPro" id="IPR001849">
    <property type="entry name" value="PH_domain"/>
</dbReference>
<feature type="region of interest" description="Disordered" evidence="5">
    <location>
        <begin position="538"/>
        <end position="565"/>
    </location>
</feature>
<feature type="compositionally biased region" description="Low complexity" evidence="5">
    <location>
        <begin position="305"/>
        <end position="319"/>
    </location>
</feature>
<name>A0A6A6GFF4_9PEZI</name>
<feature type="compositionally biased region" description="Polar residues" evidence="5">
    <location>
        <begin position="159"/>
        <end position="174"/>
    </location>
</feature>
<feature type="region of interest" description="Disordered" evidence="5">
    <location>
        <begin position="148"/>
        <end position="186"/>
    </location>
</feature>
<evidence type="ECO:0000256" key="1">
    <source>
        <dbReference type="ARBA" id="ARBA00008842"/>
    </source>
</evidence>
<dbReference type="GO" id="GO:0006887">
    <property type="term" value="P:exocytosis"/>
    <property type="evidence" value="ECO:0007669"/>
    <property type="project" value="TreeGrafter"/>
</dbReference>
<dbReference type="InterPro" id="IPR036598">
    <property type="entry name" value="GOLD_dom_sf"/>
</dbReference>
<keyword evidence="8" id="KW-1185">Reference proteome</keyword>
<accession>A0A6A6GFF4</accession>
<dbReference type="SUPFAM" id="SSF144000">
    <property type="entry name" value="Oxysterol-binding protein-like"/>
    <property type="match status" value="1"/>
</dbReference>
<dbReference type="InterPro" id="IPR000648">
    <property type="entry name" value="Oxysterol-bd"/>
</dbReference>
<feature type="compositionally biased region" description="Basic and acidic residues" evidence="5">
    <location>
        <begin position="68"/>
        <end position="79"/>
    </location>
</feature>
<dbReference type="Pfam" id="PF15409">
    <property type="entry name" value="PH_8"/>
    <property type="match status" value="1"/>
</dbReference>
<evidence type="ECO:0000256" key="3">
    <source>
        <dbReference type="ARBA" id="ARBA00023055"/>
    </source>
</evidence>
<keyword evidence="4" id="KW-0446">Lipid-binding</keyword>
<evidence type="ECO:0000259" key="6">
    <source>
        <dbReference type="PROSITE" id="PS50003"/>
    </source>
</evidence>
<feature type="region of interest" description="Disordered" evidence="5">
    <location>
        <begin position="58"/>
        <end position="79"/>
    </location>
</feature>
<dbReference type="InterPro" id="IPR041680">
    <property type="entry name" value="PH_8"/>
</dbReference>
<dbReference type="OrthoDB" id="1854502at2759"/>
<dbReference type="GO" id="GO:0030011">
    <property type="term" value="P:maintenance of cell polarity"/>
    <property type="evidence" value="ECO:0007669"/>
    <property type="project" value="TreeGrafter"/>
</dbReference>